<name>H3NIH5_9LACT</name>
<proteinExistence type="predicted"/>
<gene>
    <name evidence="1" type="ORF">HMPREF9708_00664</name>
</gene>
<dbReference type="STRING" id="883113.HMPREF9708_00664"/>
<reference evidence="1 2" key="1">
    <citation type="submission" date="2012-01" db="EMBL/GenBank/DDBJ databases">
        <title>The Genome Sequence of Facklamia languida CCUG 37842.</title>
        <authorList>
            <consortium name="The Broad Institute Genome Sequencing Platform"/>
            <person name="Earl A."/>
            <person name="Ward D."/>
            <person name="Feldgarden M."/>
            <person name="Gevers D."/>
            <person name="Huys G."/>
            <person name="Young S.K."/>
            <person name="Zeng Q."/>
            <person name="Gargeya S."/>
            <person name="Fitzgerald M."/>
            <person name="Haas B."/>
            <person name="Abouelleil A."/>
            <person name="Alvarado L."/>
            <person name="Arachchi H.M."/>
            <person name="Berlin A."/>
            <person name="Chapman S.B."/>
            <person name="Gearin G."/>
            <person name="Goldberg J."/>
            <person name="Griggs A."/>
            <person name="Gujja S."/>
            <person name="Hansen M."/>
            <person name="Heiman D."/>
            <person name="Howarth C."/>
            <person name="Larimer J."/>
            <person name="Lui A."/>
            <person name="MacDonald P.J.P."/>
            <person name="McCowen C."/>
            <person name="Montmayeur A."/>
            <person name="Murphy C."/>
            <person name="Neiman D."/>
            <person name="Pearson M."/>
            <person name="Priest M."/>
            <person name="Roberts A."/>
            <person name="Saif S."/>
            <person name="Shea T."/>
            <person name="Sisk P."/>
            <person name="Stolte C."/>
            <person name="Sykes S."/>
            <person name="Wortman J."/>
            <person name="Nusbaum C."/>
            <person name="Birren B."/>
        </authorList>
    </citation>
    <scope>NUCLEOTIDE SEQUENCE [LARGE SCALE GENOMIC DNA]</scope>
    <source>
        <strain evidence="1 2">CCUG 37842</strain>
    </source>
</reference>
<comment type="caution">
    <text evidence="1">The sequence shown here is derived from an EMBL/GenBank/DDBJ whole genome shotgun (WGS) entry which is preliminary data.</text>
</comment>
<keyword evidence="2" id="KW-1185">Reference proteome</keyword>
<sequence>MSQATHWSHPALPSLDQPLTRFSITCHDFAVHSLACHGLLIFPAGKPLRSQPLITHLIRGFPPEVIQMAPTP</sequence>
<evidence type="ECO:0000313" key="2">
    <source>
        <dbReference type="Proteomes" id="UP000006190"/>
    </source>
</evidence>
<dbReference type="EMBL" id="AGEG01000006">
    <property type="protein sequence ID" value="EHR37485.1"/>
    <property type="molecule type" value="Genomic_DNA"/>
</dbReference>
<dbReference type="AlphaFoldDB" id="H3NIH5"/>
<organism evidence="1 2">
    <name type="scientific">Facklamia languida CCUG 37842</name>
    <dbReference type="NCBI Taxonomy" id="883113"/>
    <lineage>
        <taxon>Bacteria</taxon>
        <taxon>Bacillati</taxon>
        <taxon>Bacillota</taxon>
        <taxon>Bacilli</taxon>
        <taxon>Lactobacillales</taxon>
        <taxon>Aerococcaceae</taxon>
        <taxon>Facklamia</taxon>
    </lineage>
</organism>
<evidence type="ECO:0000313" key="1">
    <source>
        <dbReference type="EMBL" id="EHR37485.1"/>
    </source>
</evidence>
<accession>H3NIH5</accession>
<dbReference type="HOGENOM" id="CLU_2716452_0_0_9"/>
<protein>
    <submittedName>
        <fullName evidence="1">Uncharacterized protein</fullName>
    </submittedName>
</protein>
<dbReference type="Proteomes" id="UP000006190">
    <property type="component" value="Unassembled WGS sequence"/>
</dbReference>